<evidence type="ECO:0000313" key="3">
    <source>
        <dbReference type="EMBL" id="GAD92697.1"/>
    </source>
</evidence>
<accession>V5FVR5</accession>
<dbReference type="EMBL" id="BAUL01000035">
    <property type="protein sequence ID" value="GAD92697.1"/>
    <property type="molecule type" value="Genomic_DNA"/>
</dbReference>
<keyword evidence="4" id="KW-1185">Reference proteome</keyword>
<gene>
    <name evidence="3" type="ORF">PVAR5_1290</name>
</gene>
<dbReference type="AlphaFoldDB" id="V5FVR5"/>
<reference evidence="4" key="1">
    <citation type="journal article" date="2014" name="Genome Announc.">
        <title>Draft genome sequence of the formaldehyde-resistant fungus Byssochlamys spectabilis No. 5 (anamorph Paecilomyces variotii No. 5) (NBRC109023).</title>
        <authorList>
            <person name="Oka T."/>
            <person name="Ekino K."/>
            <person name="Fukuda K."/>
            <person name="Nomura Y."/>
        </authorList>
    </citation>
    <scope>NUCLEOTIDE SEQUENCE [LARGE SCALE GENOMIC DNA]</scope>
    <source>
        <strain evidence="4">No. 5 / NBRC 109023</strain>
    </source>
</reference>
<dbReference type="Proteomes" id="UP000018001">
    <property type="component" value="Unassembled WGS sequence"/>
</dbReference>
<keyword evidence="2" id="KW-1133">Transmembrane helix</keyword>
<dbReference type="InParanoid" id="V5FVR5"/>
<organism evidence="3 4">
    <name type="scientific">Byssochlamys spectabilis (strain No. 5 / NBRC 109023)</name>
    <name type="common">Paecilomyces variotii</name>
    <dbReference type="NCBI Taxonomy" id="1356009"/>
    <lineage>
        <taxon>Eukaryota</taxon>
        <taxon>Fungi</taxon>
        <taxon>Dikarya</taxon>
        <taxon>Ascomycota</taxon>
        <taxon>Pezizomycotina</taxon>
        <taxon>Eurotiomycetes</taxon>
        <taxon>Eurotiomycetidae</taxon>
        <taxon>Eurotiales</taxon>
        <taxon>Thermoascaceae</taxon>
        <taxon>Paecilomyces</taxon>
    </lineage>
</organism>
<proteinExistence type="predicted"/>
<keyword evidence="2" id="KW-0812">Transmembrane</keyword>
<protein>
    <submittedName>
        <fullName evidence="3">Uncharacterized protein</fullName>
    </submittedName>
</protein>
<evidence type="ECO:0000256" key="2">
    <source>
        <dbReference type="SAM" id="Phobius"/>
    </source>
</evidence>
<name>V5FVR5_BYSSN</name>
<keyword evidence="2" id="KW-0472">Membrane</keyword>
<evidence type="ECO:0000313" key="4">
    <source>
        <dbReference type="Proteomes" id="UP000018001"/>
    </source>
</evidence>
<comment type="caution">
    <text evidence="3">The sequence shown here is derived from an EMBL/GenBank/DDBJ whole genome shotgun (WGS) entry which is preliminary data.</text>
</comment>
<sequence length="133" mass="14472">MSLSIRSGDPSRAKGDGADPLGASVSSWPTIEFCYPGTSWWVCYLVLVTGELLWLKLVLGIRTRLETNTMLYCKQQVANSFEKKMVSCTSPNATNTPVSNASSEPASDKLRGTGELERLTGAKRVKDVLLLVC</sequence>
<feature type="transmembrane region" description="Helical" evidence="2">
    <location>
        <begin position="38"/>
        <end position="59"/>
    </location>
</feature>
<dbReference type="HOGENOM" id="CLU_1906461_0_0_1"/>
<evidence type="ECO:0000256" key="1">
    <source>
        <dbReference type="SAM" id="MobiDB-lite"/>
    </source>
</evidence>
<feature type="region of interest" description="Disordered" evidence="1">
    <location>
        <begin position="1"/>
        <end position="20"/>
    </location>
</feature>